<keyword evidence="8 10" id="KW-0472">Membrane</keyword>
<keyword evidence="6" id="KW-0067">ATP-binding</keyword>
<evidence type="ECO:0000313" key="14">
    <source>
        <dbReference type="EMBL" id="KAL3384038.1"/>
    </source>
</evidence>
<feature type="domain" description="ABC transporter" evidence="12">
    <location>
        <begin position="513"/>
        <end position="741"/>
    </location>
</feature>
<dbReference type="Proteomes" id="UP001627154">
    <property type="component" value="Unassembled WGS sequence"/>
</dbReference>
<name>A0ABD2VTQ6_9HYME</name>
<dbReference type="PROSITE" id="PS00211">
    <property type="entry name" value="ABC_TRANSPORTER_1"/>
    <property type="match status" value="2"/>
</dbReference>
<keyword evidence="3" id="KW-0813">Transport</keyword>
<evidence type="ECO:0000256" key="2">
    <source>
        <dbReference type="ARBA" id="ARBA00009726"/>
    </source>
</evidence>
<dbReference type="InterPro" id="IPR050173">
    <property type="entry name" value="ABC_transporter_C-like"/>
</dbReference>
<feature type="region of interest" description="Disordered" evidence="9">
    <location>
        <begin position="73"/>
        <end position="92"/>
    </location>
</feature>
<dbReference type="InterPro" id="IPR044746">
    <property type="entry name" value="ABCC_6TM_D1"/>
</dbReference>
<dbReference type="Gene3D" id="1.20.1560.10">
    <property type="entry name" value="ABC transporter type 1, transmembrane domain"/>
    <property type="match status" value="2"/>
</dbReference>
<feature type="transmembrane region" description="Helical" evidence="10">
    <location>
        <begin position="908"/>
        <end position="927"/>
    </location>
</feature>
<feature type="domain" description="ABC transporter" evidence="12">
    <location>
        <begin position="1184"/>
        <end position="1413"/>
    </location>
</feature>
<keyword evidence="11" id="KW-0732">Signal</keyword>
<evidence type="ECO:0000256" key="4">
    <source>
        <dbReference type="ARBA" id="ARBA00022692"/>
    </source>
</evidence>
<dbReference type="CDD" id="cd03244">
    <property type="entry name" value="ABCC_MRP_domain2"/>
    <property type="match status" value="1"/>
</dbReference>
<dbReference type="InterPro" id="IPR003593">
    <property type="entry name" value="AAA+_ATPase"/>
</dbReference>
<dbReference type="CDD" id="cd03250">
    <property type="entry name" value="ABCC_MRP_domain1"/>
    <property type="match status" value="1"/>
</dbReference>
<organism evidence="14 15">
    <name type="scientific">Trichogramma kaykai</name>
    <dbReference type="NCBI Taxonomy" id="54128"/>
    <lineage>
        <taxon>Eukaryota</taxon>
        <taxon>Metazoa</taxon>
        <taxon>Ecdysozoa</taxon>
        <taxon>Arthropoda</taxon>
        <taxon>Hexapoda</taxon>
        <taxon>Insecta</taxon>
        <taxon>Pterygota</taxon>
        <taxon>Neoptera</taxon>
        <taxon>Endopterygota</taxon>
        <taxon>Hymenoptera</taxon>
        <taxon>Apocrita</taxon>
        <taxon>Proctotrupomorpha</taxon>
        <taxon>Chalcidoidea</taxon>
        <taxon>Trichogrammatidae</taxon>
        <taxon>Trichogramma</taxon>
    </lineage>
</organism>
<dbReference type="FunFam" id="3.40.50.300:FF:000997">
    <property type="entry name" value="Multidrug resistance-associated protein 1"/>
    <property type="match status" value="1"/>
</dbReference>
<proteinExistence type="inferred from homology"/>
<evidence type="ECO:0000313" key="15">
    <source>
        <dbReference type="Proteomes" id="UP001627154"/>
    </source>
</evidence>
<evidence type="ECO:0000256" key="9">
    <source>
        <dbReference type="SAM" id="MobiDB-lite"/>
    </source>
</evidence>
<dbReference type="Pfam" id="PF00664">
    <property type="entry name" value="ABC_membrane"/>
    <property type="match status" value="2"/>
</dbReference>
<dbReference type="GO" id="GO:0005524">
    <property type="term" value="F:ATP binding"/>
    <property type="evidence" value="ECO:0007669"/>
    <property type="project" value="UniProtKB-KW"/>
</dbReference>
<protein>
    <recommendedName>
        <fullName evidence="16">Multidrug resistance-associated protein lethal(2)03659</fullName>
    </recommendedName>
</protein>
<feature type="chain" id="PRO_5044859019" description="Multidrug resistance-associated protein lethal(2)03659" evidence="11">
    <location>
        <begin position="27"/>
        <end position="1438"/>
    </location>
</feature>
<evidence type="ECO:0000256" key="5">
    <source>
        <dbReference type="ARBA" id="ARBA00022741"/>
    </source>
</evidence>
<evidence type="ECO:0000256" key="3">
    <source>
        <dbReference type="ARBA" id="ARBA00022448"/>
    </source>
</evidence>
<feature type="transmembrane region" description="Helical" evidence="10">
    <location>
        <begin position="948"/>
        <end position="965"/>
    </location>
</feature>
<sequence length="1438" mass="160422">MCRFPPATIVCNVVVVVSVQTRTSWGSSSCPNAANYTRIYNKLSIWVLIAAGRACKCAYIPRQLATAAEASSKDGSSSDVMDQARKSRVENPRQSAGRLSVLTFAWLFKTFIRGFRRELKLSDLYYPLDEHSSHNVGERLSAEWSRRQQRDPSEASLLRCIFSCFGREIVLVGLVQAFLEFSIRLSRPYILLQLLNYLSEKQQQRSEGSDSQGMAKSEAYAWAGALALGVFVDCCVAHLCVQNLMHMGMKIRVACCSLVYRKILRVPLSFAANDRDNGAGTNLGQVLNLLSNDASRIDNAVYYLHYIWISPLQALVVFYFLYREVHLAACTGIALQVLFIPLLGFFGRLTNRLTSKYTTRTDERLRLTNEIIKGIRAIKMYAWEKPFSLLVDRIRKKEMQVVKQESIVTDMSLASEFYIPRLCVFITILAYVLLDNRANAEKVYFVAAFYDVLRMSMYTLFPMCLHDVAEAMVSLKRLQKFMLIEELPPQPALQNLGTGISDDTNEANNTSIIAFKNYSANWSEKHKVLSGIELEIKRGSLIAIVGQVGSGKSSLLHAILREIPQQASNAGSNLGEVRVLGSCSYGPQEPWIFASTVRQNILFGRPYEQARYERVLGACQLRKDLEGLPHGDETLLGEKGINLSGGQCARVSLARAVYRDADIYLLDDPLSAVDAVVGRDIFYQCIRELLKFKTVVLVTHQFQHLEKVDRIVVLDSGSIKAVGTLSELQDKGINLIQMMQSSNSGDFDEAKESSSKPARTKSTTIEPGKDTVVTGNGKVAEKQHQQQQQTEEKKIEGSISATTYLAYFVSSRNVPLVVMVFAASLAHQLAASGGDYFLAIWVNKEEEYASSNGSLNNYNNNDNASGGIDRDWYIGVYGGITCATIVLCLLQSWTFFEMSMRIANNLHANMFSSVISTTIEFFSANPLGRIMNRFSKDMSIVDMEVSRAMIDVIQNVIHILAAFAVVTSVNFYLIVPAALCFCCFYTFSLFFIKTSRSVKRLEGLTRSPVYGHISDSIRGLTTIRALRAQSVLVDEFDDHQDLHSAAWFIFFSGSRGLGMYLDVFCSCFLTCVLFTLLAFDARTLAGDVGLAITQCMMLLNTLQWGVRQFAELENQMTSVERVLEYSKLPSEAESLDSNNSSAKKRNGTTTTTALSEIGAEETTALTEIKLQTKVPTDWPSRGQIEFKNVTLRYEKRGATILKGLDFTIEGCEKIGIVGRTGAGKSSLINSLFRLAYVEGDIFIDDVPTSELELLTLRSKISIIPQEPILFEGSLRKNLDPFGECSDASLWQALDDVGMKWSLDGLEAWVAEGGSNFSVGQRQLLCLARAIVRRNRILVLDEATANVDPCTDELIQKTVKKKFEDCTILTIAHRLHTVIDSDRIMVIDEGTVVEFDHPHILLTKKKGFLYDNVQQSGAASAQVLMKIAKLNYDKKLRKI</sequence>
<dbReference type="GO" id="GO:0016020">
    <property type="term" value="C:membrane"/>
    <property type="evidence" value="ECO:0007669"/>
    <property type="project" value="UniProtKB-SubCell"/>
</dbReference>
<keyword evidence="15" id="KW-1185">Reference proteome</keyword>
<comment type="caution">
    <text evidence="14">The sequence shown here is derived from an EMBL/GenBank/DDBJ whole genome shotgun (WGS) entry which is preliminary data.</text>
</comment>
<dbReference type="EMBL" id="JBJJXI010000179">
    <property type="protein sequence ID" value="KAL3384038.1"/>
    <property type="molecule type" value="Genomic_DNA"/>
</dbReference>
<feature type="region of interest" description="Disordered" evidence="9">
    <location>
        <begin position="743"/>
        <end position="793"/>
    </location>
</feature>
<dbReference type="InterPro" id="IPR011527">
    <property type="entry name" value="ABC1_TM_dom"/>
</dbReference>
<evidence type="ECO:0000256" key="1">
    <source>
        <dbReference type="ARBA" id="ARBA00004141"/>
    </source>
</evidence>
<dbReference type="FunFam" id="1.20.1560.10:FF:000014">
    <property type="entry name" value="Multidrug resistance-associated protein member 4"/>
    <property type="match status" value="1"/>
</dbReference>
<dbReference type="SUPFAM" id="SSF52540">
    <property type="entry name" value="P-loop containing nucleoside triphosphate hydrolases"/>
    <property type="match status" value="2"/>
</dbReference>
<feature type="transmembrane region" description="Helical" evidence="10">
    <location>
        <begin position="219"/>
        <end position="241"/>
    </location>
</feature>
<evidence type="ECO:0008006" key="16">
    <source>
        <dbReference type="Google" id="ProtNLM"/>
    </source>
</evidence>
<accession>A0ABD2VTQ6</accession>
<dbReference type="InterPro" id="IPR027417">
    <property type="entry name" value="P-loop_NTPase"/>
</dbReference>
<feature type="signal peptide" evidence="11">
    <location>
        <begin position="1"/>
        <end position="26"/>
    </location>
</feature>
<feature type="transmembrane region" description="Helical" evidence="10">
    <location>
        <begin position="872"/>
        <end position="896"/>
    </location>
</feature>
<dbReference type="PANTHER" id="PTHR24223">
    <property type="entry name" value="ATP-BINDING CASSETTE SUB-FAMILY C"/>
    <property type="match status" value="1"/>
</dbReference>
<comment type="similarity">
    <text evidence="2">Belongs to the ABC transporter superfamily. ABCC family. Conjugate transporter (TC 3.A.1.208) subfamily.</text>
</comment>
<dbReference type="CDD" id="cd18579">
    <property type="entry name" value="ABC_6TM_ABCC_D1"/>
    <property type="match status" value="1"/>
</dbReference>
<comment type="subcellular location">
    <subcellularLocation>
        <location evidence="1">Membrane</location>
        <topology evidence="1">Multi-pass membrane protein</topology>
    </subcellularLocation>
</comment>
<dbReference type="PROSITE" id="PS50893">
    <property type="entry name" value="ABC_TRANSPORTER_2"/>
    <property type="match status" value="2"/>
</dbReference>
<dbReference type="FunFam" id="3.40.50.300:FF:000163">
    <property type="entry name" value="Multidrug resistance-associated protein member 4"/>
    <property type="match status" value="1"/>
</dbReference>
<feature type="transmembrane region" description="Helical" evidence="10">
    <location>
        <begin position="454"/>
        <end position="473"/>
    </location>
</feature>
<evidence type="ECO:0000259" key="12">
    <source>
        <dbReference type="PROSITE" id="PS50893"/>
    </source>
</evidence>
<dbReference type="Gene3D" id="3.40.50.300">
    <property type="entry name" value="P-loop containing nucleotide triphosphate hydrolases"/>
    <property type="match status" value="2"/>
</dbReference>
<keyword evidence="7 10" id="KW-1133">Transmembrane helix</keyword>
<keyword evidence="5" id="KW-0547">Nucleotide-binding</keyword>
<feature type="domain" description="ABC transmembrane type-1" evidence="13">
    <location>
        <begin position="818"/>
        <end position="1114"/>
    </location>
</feature>
<gene>
    <name evidence="14" type="ORF">TKK_020113</name>
</gene>
<reference evidence="14 15" key="1">
    <citation type="journal article" date="2024" name="bioRxiv">
        <title>A reference genome for Trichogramma kaykai: A tiny desert-dwelling parasitoid wasp with competing sex-ratio distorters.</title>
        <authorList>
            <person name="Culotta J."/>
            <person name="Lindsey A.R."/>
        </authorList>
    </citation>
    <scope>NUCLEOTIDE SEQUENCE [LARGE SCALE GENOMIC DNA]</scope>
    <source>
        <strain evidence="14 15">KSX58</strain>
    </source>
</reference>
<dbReference type="InterPro" id="IPR003439">
    <property type="entry name" value="ABC_transporter-like_ATP-bd"/>
</dbReference>
<feature type="transmembrane region" description="Helical" evidence="10">
    <location>
        <begin position="1059"/>
        <end position="1079"/>
    </location>
</feature>
<dbReference type="FunFam" id="1.20.1560.10:FF:000026">
    <property type="entry name" value="Multidrug resistance-associated protein lethal(2)03659"/>
    <property type="match status" value="1"/>
</dbReference>
<feature type="compositionally biased region" description="Basic and acidic residues" evidence="9">
    <location>
        <begin position="779"/>
        <end position="793"/>
    </location>
</feature>
<dbReference type="InterPro" id="IPR036640">
    <property type="entry name" value="ABC1_TM_sf"/>
</dbReference>
<dbReference type="PANTHER" id="PTHR24223:SF456">
    <property type="entry name" value="MULTIDRUG RESISTANCE-ASSOCIATED PROTEIN LETHAL(2)03659"/>
    <property type="match status" value="1"/>
</dbReference>
<evidence type="ECO:0000256" key="7">
    <source>
        <dbReference type="ARBA" id="ARBA00022989"/>
    </source>
</evidence>
<evidence type="ECO:0000256" key="8">
    <source>
        <dbReference type="ARBA" id="ARBA00023136"/>
    </source>
</evidence>
<feature type="compositionally biased region" description="Polar residues" evidence="9">
    <location>
        <begin position="755"/>
        <end position="765"/>
    </location>
</feature>
<feature type="transmembrane region" description="Helical" evidence="10">
    <location>
        <begin position="417"/>
        <end position="434"/>
    </location>
</feature>
<keyword evidence="4 10" id="KW-0812">Transmembrane</keyword>
<evidence type="ECO:0000259" key="13">
    <source>
        <dbReference type="PROSITE" id="PS50929"/>
    </source>
</evidence>
<dbReference type="InterPro" id="IPR017871">
    <property type="entry name" value="ABC_transporter-like_CS"/>
</dbReference>
<dbReference type="PROSITE" id="PS50929">
    <property type="entry name" value="ABC_TM1F"/>
    <property type="match status" value="2"/>
</dbReference>
<evidence type="ECO:0000256" key="6">
    <source>
        <dbReference type="ARBA" id="ARBA00022840"/>
    </source>
</evidence>
<dbReference type="Pfam" id="PF00005">
    <property type="entry name" value="ABC_tran"/>
    <property type="match status" value="2"/>
</dbReference>
<feature type="transmembrane region" description="Helical" evidence="10">
    <location>
        <begin position="300"/>
        <end position="320"/>
    </location>
</feature>
<feature type="transmembrane region" description="Helical" evidence="10">
    <location>
        <begin position="326"/>
        <end position="346"/>
    </location>
</feature>
<feature type="transmembrane region" description="Helical" evidence="10">
    <location>
        <begin position="971"/>
        <end position="992"/>
    </location>
</feature>
<feature type="domain" description="ABC transmembrane type-1" evidence="13">
    <location>
        <begin position="177"/>
        <end position="463"/>
    </location>
</feature>
<feature type="compositionally biased region" description="Basic and acidic residues" evidence="9">
    <location>
        <begin position="82"/>
        <end position="91"/>
    </location>
</feature>
<dbReference type="SMART" id="SM00382">
    <property type="entry name" value="AAA"/>
    <property type="match status" value="2"/>
</dbReference>
<evidence type="ECO:0000256" key="10">
    <source>
        <dbReference type="SAM" id="Phobius"/>
    </source>
</evidence>
<dbReference type="SUPFAM" id="SSF90123">
    <property type="entry name" value="ABC transporter transmembrane region"/>
    <property type="match status" value="2"/>
</dbReference>
<evidence type="ECO:0000256" key="11">
    <source>
        <dbReference type="SAM" id="SignalP"/>
    </source>
</evidence>